<proteinExistence type="predicted"/>
<evidence type="ECO:0000313" key="4">
    <source>
        <dbReference type="Proteomes" id="UP001165367"/>
    </source>
</evidence>
<dbReference type="CDD" id="cd00081">
    <property type="entry name" value="Hint"/>
    <property type="match status" value="1"/>
</dbReference>
<dbReference type="Gene3D" id="2.170.16.10">
    <property type="entry name" value="Hedgehog/Intein (Hint) domain"/>
    <property type="match status" value="1"/>
</dbReference>
<feature type="signal peptide" evidence="1">
    <location>
        <begin position="1"/>
        <end position="20"/>
    </location>
</feature>
<evidence type="ECO:0000256" key="1">
    <source>
        <dbReference type="SAM" id="SignalP"/>
    </source>
</evidence>
<dbReference type="InterPro" id="IPR006141">
    <property type="entry name" value="Intein_N"/>
</dbReference>
<dbReference type="RefSeq" id="WP_237876228.1">
    <property type="nucleotide sequence ID" value="NZ_JAKLTR010000021.1"/>
</dbReference>
<feature type="domain" description="Hint" evidence="2">
    <location>
        <begin position="173"/>
        <end position="285"/>
    </location>
</feature>
<dbReference type="SUPFAM" id="SSF51294">
    <property type="entry name" value="Hedgehog/intein (Hint) domain"/>
    <property type="match status" value="1"/>
</dbReference>
<gene>
    <name evidence="3" type="ORF">LZZ85_24425</name>
</gene>
<name>A0ABS9KYJ8_9BACT</name>
<organism evidence="3 4">
    <name type="scientific">Terrimonas ginsenosidimutans</name>
    <dbReference type="NCBI Taxonomy" id="2908004"/>
    <lineage>
        <taxon>Bacteria</taxon>
        <taxon>Pseudomonadati</taxon>
        <taxon>Bacteroidota</taxon>
        <taxon>Chitinophagia</taxon>
        <taxon>Chitinophagales</taxon>
        <taxon>Chitinophagaceae</taxon>
        <taxon>Terrimonas</taxon>
    </lineage>
</organism>
<dbReference type="PROSITE" id="PS50817">
    <property type="entry name" value="INTEIN_N_TER"/>
    <property type="match status" value="1"/>
</dbReference>
<evidence type="ECO:0000259" key="2">
    <source>
        <dbReference type="SMART" id="SM00306"/>
    </source>
</evidence>
<protein>
    <recommendedName>
        <fullName evidence="2">Hint domain-containing protein</fullName>
    </recommendedName>
</protein>
<dbReference type="InterPro" id="IPR003587">
    <property type="entry name" value="Hint_dom_N"/>
</dbReference>
<sequence length="335" mass="37605">MKKTFLLSLMILVGLFQAIAQTAPKGMTAEQYDKAKAFTVKDLDNDTYVKIENIYVLDRYEGRKPYFITGTDGLKKRMDIYKILLKEGMLELGTLVFYTNEKGQQYKIVLPNMSTEPKVWEKTFEDIDKVDQQEKFFALKLSYVLSKEFSFQLFKAANGGKDMGKESETYGNDICFPGTTNVAMAGGIKKQMKDIQPGDEVVTVDPVTGKHFTVKVKELTIHEAKNYAITNLSLVSATKEIKANGTYFSIDTKELSATPNHPVVTSAGEKKIGQVTIGEKVLCQNEAGHYQAYDVVFKQQQGQGKQQVYNIVAESGSTFVINEVMVLQKAVRERE</sequence>
<reference evidence="3" key="1">
    <citation type="submission" date="2022-01" db="EMBL/GenBank/DDBJ databases">
        <authorList>
            <person name="Jo J.-H."/>
            <person name="Im W.-T."/>
        </authorList>
    </citation>
    <scope>NUCLEOTIDE SEQUENCE</scope>
    <source>
        <strain evidence="3">NA20</strain>
    </source>
</reference>
<keyword evidence="1" id="KW-0732">Signal</keyword>
<dbReference type="SMART" id="SM00306">
    <property type="entry name" value="HintN"/>
    <property type="match status" value="1"/>
</dbReference>
<evidence type="ECO:0000313" key="3">
    <source>
        <dbReference type="EMBL" id="MCG2617467.1"/>
    </source>
</evidence>
<dbReference type="Proteomes" id="UP001165367">
    <property type="component" value="Unassembled WGS sequence"/>
</dbReference>
<dbReference type="InterPro" id="IPR036844">
    <property type="entry name" value="Hint_dom_sf"/>
</dbReference>
<accession>A0ABS9KYJ8</accession>
<keyword evidence="4" id="KW-1185">Reference proteome</keyword>
<feature type="chain" id="PRO_5047410209" description="Hint domain-containing protein" evidence="1">
    <location>
        <begin position="21"/>
        <end position="335"/>
    </location>
</feature>
<comment type="caution">
    <text evidence="3">The sequence shown here is derived from an EMBL/GenBank/DDBJ whole genome shotgun (WGS) entry which is preliminary data.</text>
</comment>
<dbReference type="EMBL" id="JAKLTR010000021">
    <property type="protein sequence ID" value="MCG2617467.1"/>
    <property type="molecule type" value="Genomic_DNA"/>
</dbReference>